<dbReference type="RefSeq" id="XP_020064923.1">
    <property type="nucleotide sequence ID" value="XM_020211565.1"/>
</dbReference>
<dbReference type="GO" id="GO:0006624">
    <property type="term" value="P:vacuolar protein processing"/>
    <property type="evidence" value="ECO:0007669"/>
    <property type="project" value="EnsemblFungi"/>
</dbReference>
<dbReference type="Gene3D" id="3.40.50.720">
    <property type="entry name" value="NAD(P)-binding Rossmann-like Domain"/>
    <property type="match status" value="1"/>
</dbReference>
<dbReference type="STRING" id="984487.A0A1E4SJX0"/>
<evidence type="ECO:0000256" key="3">
    <source>
        <dbReference type="ARBA" id="ARBA00023002"/>
    </source>
</evidence>
<dbReference type="GO" id="GO:0005811">
    <property type="term" value="C:lipid droplet"/>
    <property type="evidence" value="ECO:0007669"/>
    <property type="project" value="EnsemblFungi"/>
</dbReference>
<proteinExistence type="inferred from homology"/>
<dbReference type="PANTHER" id="PTHR24320:SF282">
    <property type="entry name" value="WW DOMAIN-CONTAINING OXIDOREDUCTASE"/>
    <property type="match status" value="1"/>
</dbReference>
<feature type="transmembrane region" description="Helical" evidence="4">
    <location>
        <begin position="28"/>
        <end position="46"/>
    </location>
</feature>
<gene>
    <name evidence="5" type="ORF">CANTADRAFT_89429</name>
</gene>
<keyword evidence="6" id="KW-1185">Reference proteome</keyword>
<name>A0A1E4SJX0_9ASCO</name>
<reference evidence="6" key="1">
    <citation type="submission" date="2016-05" db="EMBL/GenBank/DDBJ databases">
        <title>Comparative genomics of biotechnologically important yeasts.</title>
        <authorList>
            <consortium name="DOE Joint Genome Institute"/>
            <person name="Riley R."/>
            <person name="Haridas S."/>
            <person name="Wolfe K.H."/>
            <person name="Lopes M.R."/>
            <person name="Hittinger C.T."/>
            <person name="Goker M."/>
            <person name="Salamov A."/>
            <person name="Wisecaver J."/>
            <person name="Long T.M."/>
            <person name="Aerts A.L."/>
            <person name="Barry K."/>
            <person name="Choi C."/>
            <person name="Clum A."/>
            <person name="Coughlan A.Y."/>
            <person name="Deshpande S."/>
            <person name="Douglass A.P."/>
            <person name="Hanson S.J."/>
            <person name="Klenk H.-P."/>
            <person name="Labutti K."/>
            <person name="Lapidus A."/>
            <person name="Lindquist E."/>
            <person name="Lipzen A."/>
            <person name="Meier-Kolthoff J.P."/>
            <person name="Ohm R.A."/>
            <person name="Otillar R.P."/>
            <person name="Pangilinan J."/>
            <person name="Peng Y."/>
            <person name="Rokas A."/>
            <person name="Rosa C.A."/>
            <person name="Scheuner C."/>
            <person name="Sibirny A.A."/>
            <person name="Slot J.C."/>
            <person name="Stielow J.B."/>
            <person name="Sun H."/>
            <person name="Kurtzman C.P."/>
            <person name="Blackwell M."/>
            <person name="Grigoriev I.V."/>
            <person name="Jeffries T.W."/>
        </authorList>
    </citation>
    <scope>NUCLEOTIDE SEQUENCE [LARGE SCALE GENOMIC DNA]</scope>
    <source>
        <strain evidence="6">NRRL Y-17324</strain>
    </source>
</reference>
<evidence type="ECO:0000313" key="5">
    <source>
        <dbReference type="EMBL" id="ODV79801.1"/>
    </source>
</evidence>
<dbReference type="OrthoDB" id="191139at2759"/>
<keyword evidence="3" id="KW-0560">Oxidoreductase</keyword>
<dbReference type="PANTHER" id="PTHR24320">
    <property type="entry name" value="RETINOL DEHYDROGENASE"/>
    <property type="match status" value="1"/>
</dbReference>
<evidence type="ECO:0000313" key="6">
    <source>
        <dbReference type="Proteomes" id="UP000094285"/>
    </source>
</evidence>
<dbReference type="GO" id="GO:0005773">
    <property type="term" value="C:vacuole"/>
    <property type="evidence" value="ECO:0007669"/>
    <property type="project" value="GOC"/>
</dbReference>
<dbReference type="SUPFAM" id="SSF51735">
    <property type="entry name" value="NAD(P)-binding Rossmann-fold domains"/>
    <property type="match status" value="1"/>
</dbReference>
<dbReference type="GeneID" id="30985701"/>
<comment type="similarity">
    <text evidence="1">Belongs to the short-chain dehydrogenases/reductases (SDR) family.</text>
</comment>
<accession>A0A1E4SJX0</accession>
<evidence type="ECO:0000256" key="4">
    <source>
        <dbReference type="SAM" id="Phobius"/>
    </source>
</evidence>
<dbReference type="InterPro" id="IPR036291">
    <property type="entry name" value="NAD(P)-bd_dom_sf"/>
</dbReference>
<dbReference type="Proteomes" id="UP000094285">
    <property type="component" value="Unassembled WGS sequence"/>
</dbReference>
<dbReference type="AlphaFoldDB" id="A0A1E4SJX0"/>
<dbReference type="Pfam" id="PF00106">
    <property type="entry name" value="adh_short"/>
    <property type="match status" value="1"/>
</dbReference>
<organism evidence="5 6">
    <name type="scientific">Suhomyces tanzawaensis NRRL Y-17324</name>
    <dbReference type="NCBI Taxonomy" id="984487"/>
    <lineage>
        <taxon>Eukaryota</taxon>
        <taxon>Fungi</taxon>
        <taxon>Dikarya</taxon>
        <taxon>Ascomycota</taxon>
        <taxon>Saccharomycotina</taxon>
        <taxon>Pichiomycetes</taxon>
        <taxon>Debaryomycetaceae</taxon>
        <taxon>Suhomyces</taxon>
    </lineage>
</organism>
<sequence>MLKTDQLPYLNPVTDRRVALITGGNSGIGFYTVLELYLHGYVVYIASRSKSRVLKSIKELKREARAIRLQYTAQQLTSERYLGELYFLEIDMVSLQSVLQAVETFNTLENHLNLLINNAGVMSLPYSLTVDKLEIQLQINYVSPFLLTTKLLPLLEKTADAYPNIEPPRIVHLSSIGHQFAIKYFDMNSTFHYQPNVLFTWFRYGLAKTAGIHFMKLLALRNPKILCLSVHPGFVMNTNHFTYWTRLPIIGMVFWCLFQIFGFFFGVSNEEGAYATIKCCLDPRLTLENDNGKYFATGGVELEPSRVARNMDYAARTWIWTVHQLSERGITIPN</sequence>
<dbReference type="GO" id="GO:0007033">
    <property type="term" value="P:vacuole organization"/>
    <property type="evidence" value="ECO:0007669"/>
    <property type="project" value="EnsemblFungi"/>
</dbReference>
<keyword evidence="2" id="KW-0521">NADP</keyword>
<evidence type="ECO:0000256" key="1">
    <source>
        <dbReference type="ARBA" id="ARBA00006484"/>
    </source>
</evidence>
<dbReference type="PRINTS" id="PR00081">
    <property type="entry name" value="GDHRDH"/>
</dbReference>
<dbReference type="GO" id="GO:0034389">
    <property type="term" value="P:lipid droplet organization"/>
    <property type="evidence" value="ECO:0007669"/>
    <property type="project" value="EnsemblFungi"/>
</dbReference>
<feature type="transmembrane region" description="Helical" evidence="4">
    <location>
        <begin position="249"/>
        <end position="268"/>
    </location>
</feature>
<dbReference type="EMBL" id="KV453911">
    <property type="protein sequence ID" value="ODV79801.1"/>
    <property type="molecule type" value="Genomic_DNA"/>
</dbReference>
<evidence type="ECO:0000256" key="2">
    <source>
        <dbReference type="ARBA" id="ARBA00022857"/>
    </source>
</evidence>
<protein>
    <submittedName>
        <fullName evidence="5">NAD(P)-binding protein</fullName>
    </submittedName>
</protein>
<keyword evidence="4" id="KW-0472">Membrane</keyword>
<keyword evidence="4" id="KW-0812">Transmembrane</keyword>
<keyword evidence="4" id="KW-1133">Transmembrane helix</keyword>
<dbReference type="InterPro" id="IPR002347">
    <property type="entry name" value="SDR_fam"/>
</dbReference>
<dbReference type="GO" id="GO:0005739">
    <property type="term" value="C:mitochondrion"/>
    <property type="evidence" value="ECO:0007669"/>
    <property type="project" value="EnsemblFungi"/>
</dbReference>
<dbReference type="GO" id="GO:0016491">
    <property type="term" value="F:oxidoreductase activity"/>
    <property type="evidence" value="ECO:0007669"/>
    <property type="project" value="UniProtKB-KW"/>
</dbReference>